<organism evidence="3 4">
    <name type="scientific">Haliangium ochraceum (strain DSM 14365 / JCM 11303 / SMP-2)</name>
    <dbReference type="NCBI Taxonomy" id="502025"/>
    <lineage>
        <taxon>Bacteria</taxon>
        <taxon>Pseudomonadati</taxon>
        <taxon>Myxococcota</taxon>
        <taxon>Polyangia</taxon>
        <taxon>Haliangiales</taxon>
        <taxon>Kofleriaceae</taxon>
        <taxon>Haliangium</taxon>
    </lineage>
</organism>
<reference evidence="3 4" key="1">
    <citation type="journal article" date="2010" name="Stand. Genomic Sci.">
        <title>Complete genome sequence of Haliangium ochraceum type strain (SMP-2).</title>
        <authorList>
            <consortium name="US DOE Joint Genome Institute (JGI-PGF)"/>
            <person name="Ivanova N."/>
            <person name="Daum C."/>
            <person name="Lang E."/>
            <person name="Abt B."/>
            <person name="Kopitz M."/>
            <person name="Saunders E."/>
            <person name="Lapidus A."/>
            <person name="Lucas S."/>
            <person name="Glavina Del Rio T."/>
            <person name="Nolan M."/>
            <person name="Tice H."/>
            <person name="Copeland A."/>
            <person name="Cheng J.F."/>
            <person name="Chen F."/>
            <person name="Bruce D."/>
            <person name="Goodwin L."/>
            <person name="Pitluck S."/>
            <person name="Mavromatis K."/>
            <person name="Pati A."/>
            <person name="Mikhailova N."/>
            <person name="Chen A."/>
            <person name="Palaniappan K."/>
            <person name="Land M."/>
            <person name="Hauser L."/>
            <person name="Chang Y.J."/>
            <person name="Jeffries C.D."/>
            <person name="Detter J.C."/>
            <person name="Brettin T."/>
            <person name="Rohde M."/>
            <person name="Goker M."/>
            <person name="Bristow J."/>
            <person name="Markowitz V."/>
            <person name="Eisen J.A."/>
            <person name="Hugenholtz P."/>
            <person name="Kyrpides N.C."/>
            <person name="Klenk H.P."/>
        </authorList>
    </citation>
    <scope>NUCLEOTIDE SEQUENCE [LARGE SCALE GENOMIC DNA]</scope>
    <source>
        <strain evidence="4">DSM 14365 / CIP 107738 / JCM 11303 / AJ 13395 / SMP-2</strain>
    </source>
</reference>
<dbReference type="Pfam" id="PF13205">
    <property type="entry name" value="Big_5"/>
    <property type="match status" value="1"/>
</dbReference>
<evidence type="ECO:0000313" key="3">
    <source>
        <dbReference type="EMBL" id="ACY13658.1"/>
    </source>
</evidence>
<protein>
    <recommendedName>
        <fullName evidence="2">SbsA Ig-like domain-containing protein</fullName>
    </recommendedName>
</protein>
<name>D0LQU8_HALO1</name>
<evidence type="ECO:0000313" key="4">
    <source>
        <dbReference type="Proteomes" id="UP000001880"/>
    </source>
</evidence>
<proteinExistence type="predicted"/>
<dbReference type="EMBL" id="CP001804">
    <property type="protein sequence ID" value="ACY13658.1"/>
    <property type="molecule type" value="Genomic_DNA"/>
</dbReference>
<dbReference type="Proteomes" id="UP000001880">
    <property type="component" value="Chromosome"/>
</dbReference>
<dbReference type="InterPro" id="IPR032812">
    <property type="entry name" value="SbsA_Ig"/>
</dbReference>
<evidence type="ECO:0000256" key="1">
    <source>
        <dbReference type="ARBA" id="ARBA00022729"/>
    </source>
</evidence>
<dbReference type="AlphaFoldDB" id="D0LQU8"/>
<evidence type="ECO:0000259" key="2">
    <source>
        <dbReference type="Pfam" id="PF13205"/>
    </source>
</evidence>
<accession>D0LQU8</accession>
<dbReference type="KEGG" id="hoh:Hoch_1068"/>
<dbReference type="HOGENOM" id="CLU_506982_0_0_7"/>
<dbReference type="Gene3D" id="2.60.40.1220">
    <property type="match status" value="1"/>
</dbReference>
<dbReference type="InterPro" id="IPR014755">
    <property type="entry name" value="Cu-Rt/internalin_Ig-like"/>
</dbReference>
<sequence length="500" mass="54059">MLTVTPEADAADVDSSVEIAVTFSEAIDPNSIDTASFRLDELQHRSAVLGSVTVEGAVVRFQPAAELTLRERYELTISTTVTDLSGTPLSEEWRAAFTVREGALGSATSLTSGVLEFSALGMGSRGEGFALWWDAGSIYSRQYRGGWQGTELSSHTSASDDLRVAVGPEDVALAVWRNGGVRESASYADGEVRWVEHSLQGGGSPAVVGVDHRGFGLAAWLSEEDAHSRVIASRFSGARWNSPVRLDNIDADASALHLAVDDEGNGLALWSQSGQIWTASFRDGVWAAPTAIEQSAGPAREPRMVMDSDGRTMAFWLLQDGAQYRMRWSSYTPVAGWSPPMFADGGPAVDPGNGTWRDPFAFNSHGDAVTLRRESTSCGPNETCNVLFADSFSLEQGWHTTQQISDAYSQFGFREYTAAIDRHGNVQAMWTVVAGATVLEFWLRRYVPDEGWQSATRPSCAEGSDFHEVELVVSPQGRMLMSWLEDAGGSGDALCALVFD</sequence>
<feature type="domain" description="SbsA Ig-like" evidence="2">
    <location>
        <begin position="3"/>
        <end position="98"/>
    </location>
</feature>
<gene>
    <name evidence="3" type="ordered locus">Hoch_1068</name>
</gene>
<keyword evidence="1" id="KW-0732">Signal</keyword>
<keyword evidence="4" id="KW-1185">Reference proteome</keyword>